<proteinExistence type="predicted"/>
<dbReference type="Proteomes" id="UP001165960">
    <property type="component" value="Unassembled WGS sequence"/>
</dbReference>
<organism evidence="1 2">
    <name type="scientific">Entomophthora muscae</name>
    <dbReference type="NCBI Taxonomy" id="34485"/>
    <lineage>
        <taxon>Eukaryota</taxon>
        <taxon>Fungi</taxon>
        <taxon>Fungi incertae sedis</taxon>
        <taxon>Zoopagomycota</taxon>
        <taxon>Entomophthoromycotina</taxon>
        <taxon>Entomophthoromycetes</taxon>
        <taxon>Entomophthorales</taxon>
        <taxon>Entomophthoraceae</taxon>
        <taxon>Entomophthora</taxon>
    </lineage>
</organism>
<accession>A0ACC2S2Q7</accession>
<gene>
    <name evidence="1" type="ORF">DSO57_1030793</name>
</gene>
<evidence type="ECO:0000313" key="1">
    <source>
        <dbReference type="EMBL" id="KAJ9056656.1"/>
    </source>
</evidence>
<protein>
    <submittedName>
        <fullName evidence="1">Uncharacterized protein</fullName>
    </submittedName>
</protein>
<name>A0ACC2S2Q7_9FUNG</name>
<comment type="caution">
    <text evidence="1">The sequence shown here is derived from an EMBL/GenBank/DDBJ whole genome shotgun (WGS) entry which is preliminary data.</text>
</comment>
<sequence length="110" mass="11531">MVLASSPTSSTHPNCTDVLNCYIATAGAVVHANDKRVENCTLVKLKDLDHHASAVEPPGYSTTDVGPAKDNQQSRLDGIWLDDGTDTPAAQCSGPAVPPSKSTSQPFARL</sequence>
<evidence type="ECO:0000313" key="2">
    <source>
        <dbReference type="Proteomes" id="UP001165960"/>
    </source>
</evidence>
<keyword evidence="2" id="KW-1185">Reference proteome</keyword>
<reference evidence="1" key="1">
    <citation type="submission" date="2022-04" db="EMBL/GenBank/DDBJ databases">
        <title>Genome of the entomopathogenic fungus Entomophthora muscae.</title>
        <authorList>
            <person name="Elya C."/>
            <person name="Lovett B.R."/>
            <person name="Lee E."/>
            <person name="Macias A.M."/>
            <person name="Hajek A.E."/>
            <person name="De Bivort B.L."/>
            <person name="Kasson M.T."/>
            <person name="De Fine Licht H.H."/>
            <person name="Stajich J.E."/>
        </authorList>
    </citation>
    <scope>NUCLEOTIDE SEQUENCE</scope>
    <source>
        <strain evidence="1">Berkeley</strain>
    </source>
</reference>
<dbReference type="EMBL" id="QTSX02005895">
    <property type="protein sequence ID" value="KAJ9056656.1"/>
    <property type="molecule type" value="Genomic_DNA"/>
</dbReference>